<keyword evidence="4" id="KW-0633">Potassium transport</keyword>
<proteinExistence type="inferred from homology"/>
<feature type="transmembrane region" description="Helical" evidence="12">
    <location>
        <begin position="359"/>
        <end position="380"/>
    </location>
</feature>
<feature type="transmembrane region" description="Helical" evidence="12">
    <location>
        <begin position="619"/>
        <end position="648"/>
    </location>
</feature>
<dbReference type="PANTHER" id="PTHR11827:SF68">
    <property type="entry name" value="CATION-CHLORIDE COTRANSPORTER 2"/>
    <property type="match status" value="1"/>
</dbReference>
<dbReference type="Proteomes" id="UP000604825">
    <property type="component" value="Unassembled WGS sequence"/>
</dbReference>
<reference evidence="15" key="1">
    <citation type="submission" date="2020-10" db="EMBL/GenBank/DDBJ databases">
        <authorList>
            <person name="Han B."/>
            <person name="Lu T."/>
            <person name="Zhao Q."/>
            <person name="Huang X."/>
            <person name="Zhao Y."/>
        </authorList>
    </citation>
    <scope>NUCLEOTIDE SEQUENCE</scope>
</reference>
<accession>A0A811QKT6</accession>
<evidence type="ECO:0000256" key="2">
    <source>
        <dbReference type="ARBA" id="ARBA00010593"/>
    </source>
</evidence>
<dbReference type="OrthoDB" id="2020542at2759"/>
<dbReference type="GO" id="GO:0015379">
    <property type="term" value="F:potassium:chloride symporter activity"/>
    <property type="evidence" value="ECO:0007669"/>
    <property type="project" value="UniProtKB-ARBA"/>
</dbReference>
<feature type="transmembrane region" description="Helical" evidence="12">
    <location>
        <begin position="188"/>
        <end position="207"/>
    </location>
</feature>
<dbReference type="InterPro" id="IPR018491">
    <property type="entry name" value="SLC12_C"/>
</dbReference>
<dbReference type="InterPro" id="IPR004841">
    <property type="entry name" value="AA-permease/SLC12A_dom"/>
</dbReference>
<evidence type="ECO:0000259" key="14">
    <source>
        <dbReference type="Pfam" id="PF03522"/>
    </source>
</evidence>
<dbReference type="Pfam" id="PF00324">
    <property type="entry name" value="AA_permease"/>
    <property type="match status" value="1"/>
</dbReference>
<dbReference type="Gene3D" id="1.20.1740.10">
    <property type="entry name" value="Amino acid/polyamine transporter I"/>
    <property type="match status" value="1"/>
</dbReference>
<feature type="domain" description="SLC12A transporter C-terminal" evidence="14">
    <location>
        <begin position="809"/>
        <end position="1007"/>
    </location>
</feature>
<evidence type="ECO:0000256" key="12">
    <source>
        <dbReference type="SAM" id="Phobius"/>
    </source>
</evidence>
<evidence type="ECO:0000256" key="4">
    <source>
        <dbReference type="ARBA" id="ARBA00022538"/>
    </source>
</evidence>
<feature type="domain" description="Amino acid permease/ SLC12A" evidence="13">
    <location>
        <begin position="191"/>
        <end position="660"/>
    </location>
</feature>
<feature type="transmembrane region" description="Helical" evidence="12">
    <location>
        <begin position="552"/>
        <end position="570"/>
    </location>
</feature>
<evidence type="ECO:0000256" key="6">
    <source>
        <dbReference type="ARBA" id="ARBA00022847"/>
    </source>
</evidence>
<organism evidence="15 16">
    <name type="scientific">Miscanthus lutarioriparius</name>
    <dbReference type="NCBI Taxonomy" id="422564"/>
    <lineage>
        <taxon>Eukaryota</taxon>
        <taxon>Viridiplantae</taxon>
        <taxon>Streptophyta</taxon>
        <taxon>Embryophyta</taxon>
        <taxon>Tracheophyta</taxon>
        <taxon>Spermatophyta</taxon>
        <taxon>Magnoliopsida</taxon>
        <taxon>Liliopsida</taxon>
        <taxon>Poales</taxon>
        <taxon>Poaceae</taxon>
        <taxon>PACMAD clade</taxon>
        <taxon>Panicoideae</taxon>
        <taxon>Andropogonodae</taxon>
        <taxon>Andropogoneae</taxon>
        <taxon>Saccharinae</taxon>
        <taxon>Miscanthus</taxon>
    </lineage>
</organism>
<keyword evidence="3" id="KW-0813">Transport</keyword>
<sequence>MAAKNALPNITAESRVAPACKKYRHAPLEYENGLDVIFHMSTLNMHQRICGICMSTRCGSYGQSGSVDNNSPIAIPIGDKGEVSCSRIYPAKKSVKNQALMGFVLNQCPDDLSTIDNKITKKLTTLAAISSSLGKWVKTSVTDLYIKAPVKHVCMAGEQAQAPCSPRDSEDVEIAIGFPKETEPKQGTLMGVFIPCLQNILGIIYYIRFTWIVGMGGILQSLVLVAFCGACTFLTGLSLSAIATNGAMKGGGPYYLIGRALGPEVGISIGLCFFLGNAVAGAMYVLGAVETFLDAIPSAGFFQETVTVVNNTLVNGTTKSGATTISTPSLHDLQIYGVVVTILLCFIVFGGVKIINKVAPAFLVPVLFSILCIYIGVSIAPEPGASKGITGLSIVTLADNWSSEYQPTNNAGVPEPNGSIYWDFNALLGLFFPAVTGIMAGSNRSASLKDTQRSIPVGTLSATLSTTLMYLLSVFLFGALATREELLTDRLLAAAIAWPGPAVIYIGIILSTLGAALQSLTGAPRLLAAIANDDILPILNCFKAYEGSEPHVATLFTSFICIACVVIGNLDLITPTITMFFLLCYAGVNLSCFLLDLLDAPSWRPRWKIHHWVLSLIGASQCIVIMFMISWTFTVVSLALASLIYYYVSLKGKAGDWGDGFKSAYFQLALRSLRSLGDFANCMKKKGRGMSIFVSIIDGDYHESAEEANTAYRQLSAYIDYKHCEGVAEIIVARSISDGFRSIVQIMGLGNLKPNIVVMRYPEIWRRENLITQIPSSFISIINDCIIANKAIVTVKGLDEWPNEYQRLYGTIDLYWIVRDGGLMLLLSQLLLARDGFESCKIQVFCIAEEGTEAEELKADVKKYLYDLRMHAEVIVVTMKSMEAHSGISPNAKKDPQEEYASAQDRIRAYLSQMKETAQREGRPLMEDGRQVVVNEEKVEKFLYTMLKLNTTIVKYSMMAAVVLVSLPPPPLNHPAYCYMEYMDMLVVNVPRMLIVRGYRRDVVTLFT</sequence>
<feature type="transmembrane region" description="Helical" evidence="12">
    <location>
        <begin position="576"/>
        <end position="598"/>
    </location>
</feature>
<evidence type="ECO:0000256" key="9">
    <source>
        <dbReference type="ARBA" id="ARBA00023065"/>
    </source>
</evidence>
<keyword evidence="8 12" id="KW-1133">Transmembrane helix</keyword>
<keyword evidence="11" id="KW-0325">Glycoprotein</keyword>
<evidence type="ECO:0000256" key="5">
    <source>
        <dbReference type="ARBA" id="ARBA00022692"/>
    </source>
</evidence>
<evidence type="ECO:0000256" key="3">
    <source>
        <dbReference type="ARBA" id="ARBA00022448"/>
    </source>
</evidence>
<comment type="similarity">
    <text evidence="2">Belongs to the SLC12A transporter family.</text>
</comment>
<keyword evidence="9" id="KW-0406">Ion transport</keyword>
<feature type="transmembrane region" description="Helical" evidence="12">
    <location>
        <begin position="492"/>
        <end position="517"/>
    </location>
</feature>
<dbReference type="FunFam" id="1.20.1740.10:FF:000021">
    <property type="entry name" value="Cation-chloride cotransporter 1"/>
    <property type="match status" value="1"/>
</dbReference>
<keyword evidence="7" id="KW-0630">Potassium</keyword>
<evidence type="ECO:0000256" key="8">
    <source>
        <dbReference type="ARBA" id="ARBA00022989"/>
    </source>
</evidence>
<feature type="transmembrane region" description="Helical" evidence="12">
    <location>
        <begin position="219"/>
        <end position="244"/>
    </location>
</feature>
<evidence type="ECO:0000259" key="13">
    <source>
        <dbReference type="Pfam" id="PF00324"/>
    </source>
</evidence>
<feature type="transmembrane region" description="Helical" evidence="12">
    <location>
        <begin position="460"/>
        <end position="480"/>
    </location>
</feature>
<keyword evidence="16" id="KW-1185">Reference proteome</keyword>
<name>A0A811QKT6_9POAL</name>
<feature type="transmembrane region" description="Helical" evidence="12">
    <location>
        <begin position="420"/>
        <end position="440"/>
    </location>
</feature>
<evidence type="ECO:0000313" key="16">
    <source>
        <dbReference type="Proteomes" id="UP000604825"/>
    </source>
</evidence>
<keyword evidence="10 12" id="KW-0472">Membrane</keyword>
<keyword evidence="6" id="KW-0769">Symport</keyword>
<evidence type="ECO:0000256" key="11">
    <source>
        <dbReference type="ARBA" id="ARBA00023180"/>
    </source>
</evidence>
<feature type="transmembrane region" description="Helical" evidence="12">
    <location>
        <begin position="265"/>
        <end position="286"/>
    </location>
</feature>
<evidence type="ECO:0000256" key="7">
    <source>
        <dbReference type="ARBA" id="ARBA00022958"/>
    </source>
</evidence>
<evidence type="ECO:0000256" key="10">
    <source>
        <dbReference type="ARBA" id="ARBA00023136"/>
    </source>
</evidence>
<dbReference type="Pfam" id="PF03522">
    <property type="entry name" value="SLC12"/>
    <property type="match status" value="2"/>
</dbReference>
<evidence type="ECO:0000313" key="15">
    <source>
        <dbReference type="EMBL" id="CAD6258198.1"/>
    </source>
</evidence>
<dbReference type="PANTHER" id="PTHR11827">
    <property type="entry name" value="SOLUTE CARRIER FAMILY 12, CATION COTRANSPORTERS"/>
    <property type="match status" value="1"/>
</dbReference>
<feature type="domain" description="SLC12A transporter C-terminal" evidence="14">
    <location>
        <begin position="676"/>
        <end position="793"/>
    </location>
</feature>
<evidence type="ECO:0000256" key="1">
    <source>
        <dbReference type="ARBA" id="ARBA00004141"/>
    </source>
</evidence>
<dbReference type="AlphaFoldDB" id="A0A811QKT6"/>
<dbReference type="InterPro" id="IPR004842">
    <property type="entry name" value="SLC12A_fam"/>
</dbReference>
<keyword evidence="5 12" id="KW-0812">Transmembrane</keyword>
<comment type="caution">
    <text evidence="15">The sequence shown here is derived from an EMBL/GenBank/DDBJ whole genome shotgun (WGS) entry which is preliminary data.</text>
</comment>
<protein>
    <recommendedName>
        <fullName evidence="17">Cation-chloride cotransporter 1</fullName>
    </recommendedName>
</protein>
<dbReference type="EMBL" id="CAJGYO010000010">
    <property type="protein sequence ID" value="CAD6258198.1"/>
    <property type="molecule type" value="Genomic_DNA"/>
</dbReference>
<gene>
    <name evidence="15" type="ORF">NCGR_LOCUS41678</name>
</gene>
<comment type="subcellular location">
    <subcellularLocation>
        <location evidence="1">Membrane</location>
        <topology evidence="1">Multi-pass membrane protein</topology>
    </subcellularLocation>
</comment>
<dbReference type="GO" id="GO:0016020">
    <property type="term" value="C:membrane"/>
    <property type="evidence" value="ECO:0007669"/>
    <property type="project" value="UniProtKB-SubCell"/>
</dbReference>
<feature type="transmembrane region" description="Helical" evidence="12">
    <location>
        <begin position="333"/>
        <end position="352"/>
    </location>
</feature>
<evidence type="ECO:0008006" key="17">
    <source>
        <dbReference type="Google" id="ProtNLM"/>
    </source>
</evidence>